<reference evidence="2 3" key="1">
    <citation type="journal article" date="2022" name="Int. J. Syst. Evol. Microbiol.">
        <title>Flavobacterium ammonificans sp. nov. and Flavobacterium ammoniigenes sp. nov., ammonifying bacteria isolated from surface river water.</title>
        <authorList>
            <person name="Watanabe K."/>
            <person name="Kitamura T."/>
            <person name="Ogata Y."/>
            <person name="Shindo C."/>
            <person name="Suda W."/>
        </authorList>
    </citation>
    <scope>NUCLEOTIDE SEQUENCE [LARGE SCALE GENOMIC DNA]</scope>
    <source>
        <strain evidence="2 3">GENT11</strain>
    </source>
</reference>
<reference evidence="2 3" key="2">
    <citation type="journal article" date="2022" name="Microorganisms">
        <title>Complete Genome Sequences of Two Flavobacterium ammonificans Strains and a Flavobacterium ammoniigenes Strain of Ammonifying Bacterioplankton Isolated from Surface River Water.</title>
        <authorList>
            <person name="Suda W."/>
            <person name="Ogata Y."/>
            <person name="Shindo C."/>
            <person name="Watanabe K."/>
        </authorList>
    </citation>
    <scope>NUCLEOTIDE SEQUENCE [LARGE SCALE GENOMIC DNA]</scope>
    <source>
        <strain evidence="2 3">GENT11</strain>
    </source>
</reference>
<keyword evidence="1" id="KW-0812">Transmembrane</keyword>
<dbReference type="EMBL" id="AP025183">
    <property type="protein sequence ID" value="BDB53431.1"/>
    <property type="molecule type" value="Genomic_DNA"/>
</dbReference>
<evidence type="ECO:0000313" key="2">
    <source>
        <dbReference type="EMBL" id="BDB53431.1"/>
    </source>
</evidence>
<feature type="transmembrane region" description="Helical" evidence="1">
    <location>
        <begin position="80"/>
        <end position="98"/>
    </location>
</feature>
<evidence type="ECO:0000256" key="1">
    <source>
        <dbReference type="SAM" id="Phobius"/>
    </source>
</evidence>
<protein>
    <submittedName>
        <fullName evidence="2">Uncharacterized protein</fullName>
    </submittedName>
</protein>
<keyword evidence="1" id="KW-1133">Transmembrane helix</keyword>
<name>A0ABN6KWB7_9FLAO</name>
<sequence>MCLECPNFAKPQTVSSDYTTKLNLMSQPKYIQDENVFLIIALALICVAIIWWTYSSDKKRDIELEKKNETVDSYTKSFSWRLYIFFGTMLLIMIWELVKRFINFCS</sequence>
<proteinExistence type="predicted"/>
<keyword evidence="1" id="KW-0472">Membrane</keyword>
<accession>A0ABN6KWB7</accession>
<gene>
    <name evidence="2" type="ORF">GENT11_17430</name>
</gene>
<dbReference type="Proteomes" id="UP001319865">
    <property type="component" value="Chromosome"/>
</dbReference>
<organism evidence="2 3">
    <name type="scientific">Flavobacterium ammonificans</name>
    <dbReference type="NCBI Taxonomy" id="1751056"/>
    <lineage>
        <taxon>Bacteria</taxon>
        <taxon>Pseudomonadati</taxon>
        <taxon>Bacteroidota</taxon>
        <taxon>Flavobacteriia</taxon>
        <taxon>Flavobacteriales</taxon>
        <taxon>Flavobacteriaceae</taxon>
        <taxon>Flavobacterium</taxon>
    </lineage>
</organism>
<evidence type="ECO:0000313" key="3">
    <source>
        <dbReference type="Proteomes" id="UP001319865"/>
    </source>
</evidence>
<keyword evidence="3" id="KW-1185">Reference proteome</keyword>
<feature type="transmembrane region" description="Helical" evidence="1">
    <location>
        <begin position="35"/>
        <end position="54"/>
    </location>
</feature>